<keyword evidence="2" id="KW-1185">Reference proteome</keyword>
<organism evidence="1 2">
    <name type="scientific">Fistulifera solaris</name>
    <name type="common">Oleaginous diatom</name>
    <dbReference type="NCBI Taxonomy" id="1519565"/>
    <lineage>
        <taxon>Eukaryota</taxon>
        <taxon>Sar</taxon>
        <taxon>Stramenopiles</taxon>
        <taxon>Ochrophyta</taxon>
        <taxon>Bacillariophyta</taxon>
        <taxon>Bacillariophyceae</taxon>
        <taxon>Bacillariophycidae</taxon>
        <taxon>Naviculales</taxon>
        <taxon>Naviculaceae</taxon>
        <taxon>Fistulifera</taxon>
    </lineage>
</organism>
<protein>
    <submittedName>
        <fullName evidence="1">Uncharacterized protein</fullName>
    </submittedName>
</protein>
<comment type="caution">
    <text evidence="1">The sequence shown here is derived from an EMBL/GenBank/DDBJ whole genome shotgun (WGS) entry which is preliminary data.</text>
</comment>
<dbReference type="InParanoid" id="A0A1Z5JUI1"/>
<evidence type="ECO:0000313" key="2">
    <source>
        <dbReference type="Proteomes" id="UP000198406"/>
    </source>
</evidence>
<gene>
    <name evidence="1" type="ORF">FisN_10Lu424</name>
</gene>
<accession>A0A1Z5JUI1</accession>
<name>A0A1Z5JUI1_FISSO</name>
<evidence type="ECO:0000313" key="1">
    <source>
        <dbReference type="EMBL" id="GAX17705.1"/>
    </source>
</evidence>
<dbReference type="EMBL" id="BDSP01000120">
    <property type="protein sequence ID" value="GAX17705.1"/>
    <property type="molecule type" value="Genomic_DNA"/>
</dbReference>
<reference evidence="1 2" key="1">
    <citation type="journal article" date="2015" name="Plant Cell">
        <title>Oil accumulation by the oleaginous diatom Fistulifera solaris as revealed by the genome and transcriptome.</title>
        <authorList>
            <person name="Tanaka T."/>
            <person name="Maeda Y."/>
            <person name="Veluchamy A."/>
            <person name="Tanaka M."/>
            <person name="Abida H."/>
            <person name="Marechal E."/>
            <person name="Bowler C."/>
            <person name="Muto M."/>
            <person name="Sunaga Y."/>
            <person name="Tanaka M."/>
            <person name="Yoshino T."/>
            <person name="Taniguchi T."/>
            <person name="Fukuda Y."/>
            <person name="Nemoto M."/>
            <person name="Matsumoto M."/>
            <person name="Wong P.S."/>
            <person name="Aburatani S."/>
            <person name="Fujibuchi W."/>
        </authorList>
    </citation>
    <scope>NUCLEOTIDE SEQUENCE [LARGE SCALE GENOMIC DNA]</scope>
    <source>
        <strain evidence="1 2">JPCC DA0580</strain>
    </source>
</reference>
<dbReference type="AlphaFoldDB" id="A0A1Z5JUI1"/>
<proteinExistence type="predicted"/>
<sequence>MGESVDEVNIDEPVPVVQALKTAIAGNPKLTYLDLSGIQHLFHWGMYYNEIFQAVEVHEQLRTIIVEDYPPQYQCGDDPFVYPHQLDYTSLERMLFRNHNVTLMDRSGKIWSNGTSVDRLYAMHRLYHGSRSLVKEHSLVLRPLFVASALIQSASNNFQLAGLLLSDHVDTLCELIHHADFEQIAGPTAAVMEEVSSPTSGDVSKICLKRKAELQPSHEAKKALT</sequence>
<dbReference type="Proteomes" id="UP000198406">
    <property type="component" value="Unassembled WGS sequence"/>
</dbReference>